<sequence length="231" mass="25018">MPIPRGVDDVWLVVPVFNEQAVIGSVIEEILRTYPNVVCVDDGSSDGSAEAIASTGAHLVRHPINLGQGAALQTGLTYACARPGAQYFVTFDADGQHRVEDALNMVAKARSGEADVVLGSRFLESAATVPALKRFVLRCIAALSPAARRLNLTDAHNGLRVFTRPVVEEFRISMNRMAHASEIVSYLSRSSWRVAEMPVSVLYTDYSMSKGQSLVNGVNVLFDLSVRQRGA</sequence>
<feature type="domain" description="Glycosyltransferase 2-like" evidence="2">
    <location>
        <begin position="12"/>
        <end position="169"/>
    </location>
</feature>
<organism evidence="3 4">
    <name type="scientific">Pseudonocardia asaccharolytica DSM 44247 = NBRC 16224</name>
    <dbReference type="NCBI Taxonomy" id="1123024"/>
    <lineage>
        <taxon>Bacteria</taxon>
        <taxon>Bacillati</taxon>
        <taxon>Actinomycetota</taxon>
        <taxon>Actinomycetes</taxon>
        <taxon>Pseudonocardiales</taxon>
        <taxon>Pseudonocardiaceae</taxon>
        <taxon>Pseudonocardia</taxon>
    </lineage>
</organism>
<comment type="similarity">
    <text evidence="1">Belongs to the glycosyltransferase 2 family.</text>
</comment>
<evidence type="ECO:0000256" key="1">
    <source>
        <dbReference type="ARBA" id="ARBA00006739"/>
    </source>
</evidence>
<dbReference type="InterPro" id="IPR001173">
    <property type="entry name" value="Glyco_trans_2-like"/>
</dbReference>
<dbReference type="SUPFAM" id="SSF53448">
    <property type="entry name" value="Nucleotide-diphospho-sugar transferases"/>
    <property type="match status" value="1"/>
</dbReference>
<dbReference type="PANTHER" id="PTHR48090">
    <property type="entry name" value="UNDECAPRENYL-PHOSPHATE 4-DEOXY-4-FORMAMIDO-L-ARABINOSE TRANSFERASE-RELATED"/>
    <property type="match status" value="1"/>
</dbReference>
<dbReference type="Pfam" id="PF00535">
    <property type="entry name" value="Glycos_transf_2"/>
    <property type="match status" value="1"/>
</dbReference>
<keyword evidence="4" id="KW-1185">Reference proteome</keyword>
<gene>
    <name evidence="3" type="ORF">PA7_03090</name>
</gene>
<dbReference type="EMBL" id="BJVI01000002">
    <property type="protein sequence ID" value="GEL16472.1"/>
    <property type="molecule type" value="Genomic_DNA"/>
</dbReference>
<evidence type="ECO:0000313" key="4">
    <source>
        <dbReference type="Proteomes" id="UP000321328"/>
    </source>
</evidence>
<dbReference type="InterPro" id="IPR050256">
    <property type="entry name" value="Glycosyltransferase_2"/>
</dbReference>
<accession>A0A511CV72</accession>
<name>A0A511CV72_9PSEU</name>
<dbReference type="Gene3D" id="3.90.550.10">
    <property type="entry name" value="Spore Coat Polysaccharide Biosynthesis Protein SpsA, Chain A"/>
    <property type="match status" value="1"/>
</dbReference>
<reference evidence="3 4" key="1">
    <citation type="submission" date="2019-07" db="EMBL/GenBank/DDBJ databases">
        <title>Whole genome shotgun sequence of Pseudonocardia asaccharolytica NBRC 16224.</title>
        <authorList>
            <person name="Hosoyama A."/>
            <person name="Uohara A."/>
            <person name="Ohji S."/>
            <person name="Ichikawa N."/>
        </authorList>
    </citation>
    <scope>NUCLEOTIDE SEQUENCE [LARGE SCALE GENOMIC DNA]</scope>
    <source>
        <strain evidence="3 4">NBRC 16224</strain>
    </source>
</reference>
<evidence type="ECO:0000259" key="2">
    <source>
        <dbReference type="Pfam" id="PF00535"/>
    </source>
</evidence>
<dbReference type="OrthoDB" id="9810303at2"/>
<dbReference type="PANTHER" id="PTHR48090:SF7">
    <property type="entry name" value="RFBJ PROTEIN"/>
    <property type="match status" value="1"/>
</dbReference>
<comment type="caution">
    <text evidence="3">The sequence shown here is derived from an EMBL/GenBank/DDBJ whole genome shotgun (WGS) entry which is preliminary data.</text>
</comment>
<dbReference type="InterPro" id="IPR029044">
    <property type="entry name" value="Nucleotide-diphossugar_trans"/>
</dbReference>
<proteinExistence type="inferred from homology"/>
<evidence type="ECO:0000313" key="3">
    <source>
        <dbReference type="EMBL" id="GEL16472.1"/>
    </source>
</evidence>
<dbReference type="CDD" id="cd04179">
    <property type="entry name" value="DPM_DPG-synthase_like"/>
    <property type="match status" value="1"/>
</dbReference>
<dbReference type="GO" id="GO:0016740">
    <property type="term" value="F:transferase activity"/>
    <property type="evidence" value="ECO:0007669"/>
    <property type="project" value="UniProtKB-KW"/>
</dbReference>
<dbReference type="RefSeq" id="WP_028928768.1">
    <property type="nucleotide sequence ID" value="NZ_BJVI01000002.1"/>
</dbReference>
<keyword evidence="3" id="KW-0808">Transferase</keyword>
<dbReference type="STRING" id="1123024.GCA_000423625_00563"/>
<dbReference type="AlphaFoldDB" id="A0A511CV72"/>
<dbReference type="Proteomes" id="UP000321328">
    <property type="component" value="Unassembled WGS sequence"/>
</dbReference>
<protein>
    <submittedName>
        <fullName evidence="3">Putative glycosyl transferase</fullName>
    </submittedName>
</protein>